<dbReference type="InterPro" id="IPR008758">
    <property type="entry name" value="Peptidase_S28"/>
</dbReference>
<evidence type="ECO:0000256" key="3">
    <source>
        <dbReference type="ARBA" id="ARBA00022729"/>
    </source>
</evidence>
<proteinExistence type="inferred from homology"/>
<organism evidence="7 8">
    <name type="scientific">Carpediemonas membranifera</name>
    <dbReference type="NCBI Taxonomy" id="201153"/>
    <lineage>
        <taxon>Eukaryota</taxon>
        <taxon>Metamonada</taxon>
        <taxon>Carpediemonas-like organisms</taxon>
        <taxon>Carpediemonas</taxon>
    </lineage>
</organism>
<evidence type="ECO:0000256" key="4">
    <source>
        <dbReference type="ARBA" id="ARBA00022801"/>
    </source>
</evidence>
<keyword evidence="5" id="KW-0325">Glycoprotein</keyword>
<name>A0A8J6E354_9EUKA</name>
<feature type="signal peptide" evidence="6">
    <location>
        <begin position="1"/>
        <end position="22"/>
    </location>
</feature>
<evidence type="ECO:0000256" key="5">
    <source>
        <dbReference type="ARBA" id="ARBA00023180"/>
    </source>
</evidence>
<dbReference type="Pfam" id="PF05577">
    <property type="entry name" value="Peptidase_S28"/>
    <property type="match status" value="1"/>
</dbReference>
<dbReference type="InterPro" id="IPR029058">
    <property type="entry name" value="AB_hydrolase_fold"/>
</dbReference>
<accession>A0A8J6E354</accession>
<dbReference type="OrthoDB" id="1735038at2759"/>
<dbReference type="InterPro" id="IPR042269">
    <property type="entry name" value="Ser_carbopepase_S28_SKS"/>
</dbReference>
<dbReference type="GO" id="GO:0008239">
    <property type="term" value="F:dipeptidyl-peptidase activity"/>
    <property type="evidence" value="ECO:0007669"/>
    <property type="project" value="TreeGrafter"/>
</dbReference>
<sequence>MKLLVILCHLLVLQCMISAVLGVRPGHLSAHSMIIQQQEANGVFFDAAAPDQYFNQYVDHFDDRDARLTFKQRYWVNDTMYQAGGPIFMLVGGEAPSSSKEVAGYFWINDLAERYHGAVVSVEHRFYGESQPFTRITTDKLALLSSAQALEDFAVFASEFPSQFTKFAGSEWVSVGGSYSGSLAAWLRTKYPHIFKAALAESAPLEALDDFTAYFKTVQDTLGTTCAEVVRAIYDESVWCFQTAGDECTLPENLSPLIGWDAMVELDFASYMSAMTDVVANTVQYDKDHPGRLTVETLCSELTAASQVGTSELHAMFAELNGLTGPVDADFESDAAVLRTHAPGDAGQAWMWQCCNEFAFFQTSSKASYVLLPDGSITLDYYHRLCEAGFGIDSANVAARVAETNVHYGARNIVSSNIAFLTNSEDPWHNLAVEGSAAGCRNCVVHQTPGHAHCASMYAPRASDDAALKTARKLQVAMLDSIFGQ</sequence>
<dbReference type="PANTHER" id="PTHR11010">
    <property type="entry name" value="PROTEASE S28 PRO-X CARBOXYPEPTIDASE-RELATED"/>
    <property type="match status" value="1"/>
</dbReference>
<dbReference type="GO" id="GO:0070008">
    <property type="term" value="F:serine-type exopeptidase activity"/>
    <property type="evidence" value="ECO:0007669"/>
    <property type="project" value="InterPro"/>
</dbReference>
<dbReference type="Gene3D" id="3.40.50.1820">
    <property type="entry name" value="alpha/beta hydrolase"/>
    <property type="match status" value="1"/>
</dbReference>
<keyword evidence="2" id="KW-0645">Protease</keyword>
<evidence type="ECO:0000256" key="2">
    <source>
        <dbReference type="ARBA" id="ARBA00022670"/>
    </source>
</evidence>
<keyword evidence="3 6" id="KW-0732">Signal</keyword>
<evidence type="ECO:0000256" key="6">
    <source>
        <dbReference type="SAM" id="SignalP"/>
    </source>
</evidence>
<comment type="similarity">
    <text evidence="1">Belongs to the peptidase S28 family.</text>
</comment>
<feature type="chain" id="PRO_5035226724" evidence="6">
    <location>
        <begin position="23"/>
        <end position="485"/>
    </location>
</feature>
<keyword evidence="4" id="KW-0378">Hydrolase</keyword>
<evidence type="ECO:0000313" key="8">
    <source>
        <dbReference type="Proteomes" id="UP000717585"/>
    </source>
</evidence>
<evidence type="ECO:0000313" key="7">
    <source>
        <dbReference type="EMBL" id="KAG9392707.1"/>
    </source>
</evidence>
<dbReference type="GO" id="GO:0006508">
    <property type="term" value="P:proteolysis"/>
    <property type="evidence" value="ECO:0007669"/>
    <property type="project" value="UniProtKB-KW"/>
</dbReference>
<protein>
    <submittedName>
        <fullName evidence="7">Peptidase S28</fullName>
    </submittedName>
</protein>
<dbReference type="Proteomes" id="UP000717585">
    <property type="component" value="Unassembled WGS sequence"/>
</dbReference>
<gene>
    <name evidence="7" type="ORF">J8273_5965</name>
</gene>
<comment type="caution">
    <text evidence="7">The sequence shown here is derived from an EMBL/GenBank/DDBJ whole genome shotgun (WGS) entry which is preliminary data.</text>
</comment>
<keyword evidence="8" id="KW-1185">Reference proteome</keyword>
<dbReference type="EMBL" id="JAHDYR010000034">
    <property type="protein sequence ID" value="KAG9392707.1"/>
    <property type="molecule type" value="Genomic_DNA"/>
</dbReference>
<reference evidence="7" key="1">
    <citation type="submission" date="2021-05" db="EMBL/GenBank/DDBJ databases">
        <title>A free-living protist that lacks canonical eukaryotic 1 DNA replication and segregation systems.</title>
        <authorList>
            <person name="Salas-Leiva D.E."/>
            <person name="Tromer E.C."/>
            <person name="Curtis B.A."/>
            <person name="Jerlstrom-Hultqvist J."/>
            <person name="Kolisko M."/>
            <person name="Yi Z."/>
            <person name="Salas-Leiva J.S."/>
            <person name="Gallot-Lavallee L."/>
            <person name="Kops G.J.P.L."/>
            <person name="Archibald J.M."/>
            <person name="Simpson A.G.B."/>
            <person name="Roger A.J."/>
        </authorList>
    </citation>
    <scope>NUCLEOTIDE SEQUENCE</scope>
    <source>
        <strain evidence="7">BICM</strain>
    </source>
</reference>
<dbReference type="SUPFAM" id="SSF53474">
    <property type="entry name" value="alpha/beta-Hydrolases"/>
    <property type="match status" value="1"/>
</dbReference>
<evidence type="ECO:0000256" key="1">
    <source>
        <dbReference type="ARBA" id="ARBA00011079"/>
    </source>
</evidence>
<dbReference type="PANTHER" id="PTHR11010:SF117">
    <property type="entry name" value="SERINE PROTEASE 16"/>
    <property type="match status" value="1"/>
</dbReference>
<dbReference type="Gene3D" id="1.20.120.980">
    <property type="entry name" value="Serine carboxypeptidase S28, SKS domain"/>
    <property type="match status" value="1"/>
</dbReference>
<dbReference type="AlphaFoldDB" id="A0A8J6E354"/>